<dbReference type="OrthoDB" id="419317at2759"/>
<evidence type="ECO:0000313" key="2">
    <source>
        <dbReference type="EMBL" id="CAG8646386.1"/>
    </source>
</evidence>
<dbReference type="PRINTS" id="PR00348">
    <property type="entry name" value="UBIQUITIN"/>
</dbReference>
<dbReference type="InterPro" id="IPR050158">
    <property type="entry name" value="Ubiquitin_ubiquitin-like"/>
</dbReference>
<dbReference type="SUPFAM" id="SSF57850">
    <property type="entry name" value="RING/U-box"/>
    <property type="match status" value="1"/>
</dbReference>
<dbReference type="PROSITE" id="PS50053">
    <property type="entry name" value="UBIQUITIN_2"/>
    <property type="match status" value="1"/>
</dbReference>
<dbReference type="InterPro" id="IPR019956">
    <property type="entry name" value="Ubiquitin_dom"/>
</dbReference>
<feature type="domain" description="Ubiquitin-like" evidence="1">
    <location>
        <begin position="12"/>
        <end position="88"/>
    </location>
</feature>
<name>A0A9N9DMJ7_9GLOM</name>
<dbReference type="Gene3D" id="3.10.20.90">
    <property type="entry name" value="Phosphatidylinositol 3-kinase Catalytic Subunit, Chain A, domain 1"/>
    <property type="match status" value="1"/>
</dbReference>
<keyword evidence="3" id="KW-1185">Reference proteome</keyword>
<dbReference type="InterPro" id="IPR000626">
    <property type="entry name" value="Ubiquitin-like_dom"/>
</dbReference>
<evidence type="ECO:0000259" key="1">
    <source>
        <dbReference type="PROSITE" id="PS50053"/>
    </source>
</evidence>
<reference evidence="2" key="1">
    <citation type="submission" date="2021-06" db="EMBL/GenBank/DDBJ databases">
        <authorList>
            <person name="Kallberg Y."/>
            <person name="Tangrot J."/>
            <person name="Rosling A."/>
        </authorList>
    </citation>
    <scope>NUCLEOTIDE SEQUENCE</scope>
    <source>
        <strain evidence="2">CL551</strain>
    </source>
</reference>
<protein>
    <submittedName>
        <fullName evidence="2">7981_t:CDS:1</fullName>
    </submittedName>
</protein>
<dbReference type="Proteomes" id="UP000789342">
    <property type="component" value="Unassembled WGS sequence"/>
</dbReference>
<sequence>PTSLHSELKMAFQIFVRGLEGKTTTYNDITSETKIKDIKKKVKEKIGIDVNEQRLIFVGKQLEDDKTAGHYNIVKSSTLHLVVREKRHDSKKDVELTTDPDMITLDDDPKNLRAKMPCGHAIGAESLTAYCRSLVSEGKFQFYCPYIDPTSNDRCYSEWQYADILRIGLLNDEEREYFETKISENYSFRALGVQECPQCSTFCERIDKNRSSVICIICSRKPGAKEFAFCWYCLHEVKSKNSYRCDNNLCEGIDPRLVILKNAAKKEIGNISGVPSLRACPKSGTIIEHESRCKHMRCPCGQEFCLRNRETGAWPCGAYNSVCNIAPLQTTLPN</sequence>
<dbReference type="Pfam" id="PF00240">
    <property type="entry name" value="ubiquitin"/>
    <property type="match status" value="1"/>
</dbReference>
<evidence type="ECO:0000313" key="3">
    <source>
        <dbReference type="Proteomes" id="UP000789342"/>
    </source>
</evidence>
<dbReference type="SUPFAM" id="SSF54236">
    <property type="entry name" value="Ubiquitin-like"/>
    <property type="match status" value="1"/>
</dbReference>
<accession>A0A9N9DMJ7</accession>
<proteinExistence type="predicted"/>
<dbReference type="PANTHER" id="PTHR10666">
    <property type="entry name" value="UBIQUITIN"/>
    <property type="match status" value="1"/>
</dbReference>
<feature type="non-terminal residue" evidence="2">
    <location>
        <position position="334"/>
    </location>
</feature>
<dbReference type="SMART" id="SM00213">
    <property type="entry name" value="UBQ"/>
    <property type="match status" value="1"/>
</dbReference>
<dbReference type="AlphaFoldDB" id="A0A9N9DMJ7"/>
<dbReference type="InterPro" id="IPR029071">
    <property type="entry name" value="Ubiquitin-like_domsf"/>
</dbReference>
<dbReference type="EMBL" id="CAJVPV010009934">
    <property type="protein sequence ID" value="CAG8646386.1"/>
    <property type="molecule type" value="Genomic_DNA"/>
</dbReference>
<gene>
    <name evidence="2" type="ORF">AMORRO_LOCUS9753</name>
</gene>
<organism evidence="2 3">
    <name type="scientific">Acaulospora morrowiae</name>
    <dbReference type="NCBI Taxonomy" id="94023"/>
    <lineage>
        <taxon>Eukaryota</taxon>
        <taxon>Fungi</taxon>
        <taxon>Fungi incertae sedis</taxon>
        <taxon>Mucoromycota</taxon>
        <taxon>Glomeromycotina</taxon>
        <taxon>Glomeromycetes</taxon>
        <taxon>Diversisporales</taxon>
        <taxon>Acaulosporaceae</taxon>
        <taxon>Acaulospora</taxon>
    </lineage>
</organism>
<comment type="caution">
    <text evidence="2">The sequence shown here is derived from an EMBL/GenBank/DDBJ whole genome shotgun (WGS) entry which is preliminary data.</text>
</comment>